<evidence type="ECO:0000313" key="2">
    <source>
        <dbReference type="Proteomes" id="UP000270873"/>
    </source>
</evidence>
<dbReference type="AlphaFoldDB" id="A0A658K281"/>
<sequence>MFGTDTAFFNQSDLHAAQCEVVGGEAAYYASANDNYICLQGKLGGGLDGDQRCGHFCYSCQYRSDTCSLERLRY</sequence>
<dbReference type="EMBL" id="RBSP01000788">
    <property type="protein sequence ID" value="RMS42530.1"/>
    <property type="molecule type" value="Genomic_DNA"/>
</dbReference>
<protein>
    <submittedName>
        <fullName evidence="1">Uncharacterized protein</fullName>
    </submittedName>
</protein>
<dbReference type="Proteomes" id="UP000270873">
    <property type="component" value="Unassembled WGS sequence"/>
</dbReference>
<accession>A0A658K281</accession>
<name>A0A658K281_PSEA0</name>
<organism evidence="1 2">
    <name type="scientific">Pseudomonas amygdali pv. photiniae</name>
    <dbReference type="NCBI Taxonomy" id="251724"/>
    <lineage>
        <taxon>Bacteria</taxon>
        <taxon>Pseudomonadati</taxon>
        <taxon>Pseudomonadota</taxon>
        <taxon>Gammaproteobacteria</taxon>
        <taxon>Pseudomonadales</taxon>
        <taxon>Pseudomonadaceae</taxon>
        <taxon>Pseudomonas</taxon>
        <taxon>Pseudomonas amygdali</taxon>
    </lineage>
</organism>
<evidence type="ECO:0000313" key="1">
    <source>
        <dbReference type="EMBL" id="RMS42530.1"/>
    </source>
</evidence>
<comment type="caution">
    <text evidence="1">The sequence shown here is derived from an EMBL/GenBank/DDBJ whole genome shotgun (WGS) entry which is preliminary data.</text>
</comment>
<proteinExistence type="predicted"/>
<gene>
    <name evidence="1" type="ORF">ALP66_103389</name>
</gene>
<reference evidence="1 2" key="1">
    <citation type="submission" date="2018-08" db="EMBL/GenBank/DDBJ databases">
        <title>Recombination of ecologically and evolutionarily significant loci maintains genetic cohesion in the Pseudomonas syringae species complex.</title>
        <authorList>
            <person name="Dillon M."/>
            <person name="Thakur S."/>
            <person name="Almeida R.N.D."/>
            <person name="Weir B.S."/>
            <person name="Guttman D.S."/>
        </authorList>
    </citation>
    <scope>NUCLEOTIDE SEQUENCE [LARGE SCALE GENOMIC DNA]</scope>
    <source>
        <strain evidence="1 2">ICMP 7847</strain>
    </source>
</reference>